<reference evidence="3 4" key="1">
    <citation type="submission" date="2015-12" db="EMBL/GenBank/DDBJ databases">
        <title>The genome of Folsomia candida.</title>
        <authorList>
            <person name="Faddeeva A."/>
            <person name="Derks M.F."/>
            <person name="Anvar Y."/>
            <person name="Smit S."/>
            <person name="Van Straalen N."/>
            <person name="Roelofs D."/>
        </authorList>
    </citation>
    <scope>NUCLEOTIDE SEQUENCE [LARGE SCALE GENOMIC DNA]</scope>
    <source>
        <strain evidence="3 4">VU population</strain>
        <tissue evidence="3">Whole body</tissue>
    </source>
</reference>
<accession>A0A226E8W0</accession>
<feature type="chain" id="PRO_5012850187" evidence="2">
    <location>
        <begin position="26"/>
        <end position="631"/>
    </location>
</feature>
<keyword evidence="1" id="KW-0812">Transmembrane</keyword>
<protein>
    <submittedName>
        <fullName evidence="3">Uncharacterized protein</fullName>
    </submittedName>
</protein>
<feature type="transmembrane region" description="Helical" evidence="1">
    <location>
        <begin position="380"/>
        <end position="397"/>
    </location>
</feature>
<evidence type="ECO:0000313" key="3">
    <source>
        <dbReference type="EMBL" id="OXA53993.1"/>
    </source>
</evidence>
<dbReference type="EMBL" id="LNIX01000005">
    <property type="protein sequence ID" value="OXA53993.1"/>
    <property type="molecule type" value="Genomic_DNA"/>
</dbReference>
<keyword evidence="4" id="KW-1185">Reference proteome</keyword>
<proteinExistence type="predicted"/>
<gene>
    <name evidence="3" type="ORF">Fcan01_10979</name>
</gene>
<name>A0A226E8W0_FOLCA</name>
<comment type="caution">
    <text evidence="3">The sequence shown here is derived from an EMBL/GenBank/DDBJ whole genome shotgun (WGS) entry which is preliminary data.</text>
</comment>
<evidence type="ECO:0000313" key="4">
    <source>
        <dbReference type="Proteomes" id="UP000198287"/>
    </source>
</evidence>
<organism evidence="3 4">
    <name type="scientific">Folsomia candida</name>
    <name type="common">Springtail</name>
    <dbReference type="NCBI Taxonomy" id="158441"/>
    <lineage>
        <taxon>Eukaryota</taxon>
        <taxon>Metazoa</taxon>
        <taxon>Ecdysozoa</taxon>
        <taxon>Arthropoda</taxon>
        <taxon>Hexapoda</taxon>
        <taxon>Collembola</taxon>
        <taxon>Entomobryomorpha</taxon>
        <taxon>Isotomoidea</taxon>
        <taxon>Isotomidae</taxon>
        <taxon>Proisotominae</taxon>
        <taxon>Folsomia</taxon>
    </lineage>
</organism>
<feature type="transmembrane region" description="Helical" evidence="1">
    <location>
        <begin position="334"/>
        <end position="360"/>
    </location>
</feature>
<feature type="signal peptide" evidence="2">
    <location>
        <begin position="1"/>
        <end position="25"/>
    </location>
</feature>
<sequence length="631" mass="72837">MHLYFGSHFQKILQLLLLFPIWVITIYETANSTCQNHIYYYPVPSQASNLLLISKFLSDRTNLFPVTISPHTKNNASLNTNKNLILPYRKLLGFSKILCNAFLLLNPSEIDSTSDFISKTTFDSSETVIFAVILTHSDSRENYVSSWNEMDFPAHTVPLLLITFTTAEEEGTPEKFTISILCYTCPQRFVPLLFSTGATLENVLSTHRSLNWVGRGVMAYTKCYTILDPTLPPLTQFPRLLTCETNFDSEDRCIDMYVLWSILQVHLNFTIAQTDDTYDSGLTEPSLKICMECIFGAEAALEPVEFHSIPFYSDDKDMHFIYCEDARNLKQPNFLFILEPFDTFVWIGIVLVGLLLSLMWRDFSYFLHVWFVLMNQPVKGAKFCAVPSLLIFILATLTHQYQGIMTTNFIAKPKQHYISTIKEMYSSGYRFTLPNPTMAPFAGEVARKEAVTFGWNLSDMFVYRESINQFDSFPNPSWYPVLAEIKGVVLTYSELNKYVGKGGMDNQGYNVSCHIIEERFKEIQHVWMMRSYLSARLVQVLNFLHEGDIDLFWYRRMIRKAFFKNNVGPKVRKVKGGENLEEMQSSHVDNFDVQPISLNSSVKILLYYYWIGVFCSYCGFCWENFGVRIVH</sequence>
<evidence type="ECO:0000256" key="1">
    <source>
        <dbReference type="SAM" id="Phobius"/>
    </source>
</evidence>
<feature type="transmembrane region" description="Helical" evidence="1">
    <location>
        <begin position="606"/>
        <end position="625"/>
    </location>
</feature>
<keyword evidence="2" id="KW-0732">Signal</keyword>
<dbReference type="AlphaFoldDB" id="A0A226E8W0"/>
<keyword evidence="1" id="KW-0472">Membrane</keyword>
<evidence type="ECO:0000256" key="2">
    <source>
        <dbReference type="SAM" id="SignalP"/>
    </source>
</evidence>
<dbReference type="Proteomes" id="UP000198287">
    <property type="component" value="Unassembled WGS sequence"/>
</dbReference>
<keyword evidence="1" id="KW-1133">Transmembrane helix</keyword>